<accession>A0AAE8EML7</accession>
<keyword evidence="1" id="KW-0812">Transmembrane</keyword>
<organism evidence="2 3">
    <name type="scientific">Brenneria goodwinii</name>
    <dbReference type="NCBI Taxonomy" id="1109412"/>
    <lineage>
        <taxon>Bacteria</taxon>
        <taxon>Pseudomonadati</taxon>
        <taxon>Pseudomonadota</taxon>
        <taxon>Gammaproteobacteria</taxon>
        <taxon>Enterobacterales</taxon>
        <taxon>Pectobacteriaceae</taxon>
        <taxon>Brenneria</taxon>
    </lineage>
</organism>
<feature type="transmembrane region" description="Helical" evidence="1">
    <location>
        <begin position="15"/>
        <end position="34"/>
    </location>
</feature>
<dbReference type="EMBL" id="MJLX01000042">
    <property type="protein sequence ID" value="RLM21152.1"/>
    <property type="molecule type" value="Genomic_DNA"/>
</dbReference>
<dbReference type="AlphaFoldDB" id="A0AAE8EML7"/>
<evidence type="ECO:0000256" key="1">
    <source>
        <dbReference type="SAM" id="Phobius"/>
    </source>
</evidence>
<keyword evidence="1" id="KW-0472">Membrane</keyword>
<name>A0AAE8EML7_9GAMM</name>
<keyword evidence="1" id="KW-1133">Transmembrane helix</keyword>
<reference evidence="2 3" key="1">
    <citation type="submission" date="2016-09" db="EMBL/GenBank/DDBJ databases">
        <authorList>
            <person name="Doonan J."/>
            <person name="Pachebat J.A."/>
            <person name="Golyshin P.N."/>
            <person name="Denman S."/>
            <person name="Mcdonald J.E."/>
        </authorList>
    </citation>
    <scope>NUCLEOTIDE SEQUENCE [LARGE SCALE GENOMIC DNA]</scope>
    <source>
        <strain evidence="2 3">FRB141</strain>
    </source>
</reference>
<comment type="caution">
    <text evidence="2">The sequence shown here is derived from an EMBL/GenBank/DDBJ whole genome shotgun (WGS) entry which is preliminary data.</text>
</comment>
<dbReference type="KEGG" id="bgj:AWC36_17785"/>
<proteinExistence type="predicted"/>
<protein>
    <submittedName>
        <fullName evidence="2">Uncharacterized protein</fullName>
    </submittedName>
</protein>
<evidence type="ECO:0000313" key="2">
    <source>
        <dbReference type="EMBL" id="RLM21152.1"/>
    </source>
</evidence>
<sequence>MINFLKQWLKSQAKYFFWTYIPILLTLIFGMFMVNYFRDIAILAIGLFYFGLLVLVFFLSN</sequence>
<feature type="transmembrane region" description="Helical" evidence="1">
    <location>
        <begin position="40"/>
        <end position="59"/>
    </location>
</feature>
<evidence type="ECO:0000313" key="3">
    <source>
        <dbReference type="Proteomes" id="UP000285972"/>
    </source>
</evidence>
<gene>
    <name evidence="2" type="ORF">BIY26_14865</name>
</gene>
<dbReference type="Proteomes" id="UP000285972">
    <property type="component" value="Unassembled WGS sequence"/>
</dbReference>